<organism evidence="1 2">
    <name type="scientific">Hygrophoropsis aurantiaca</name>
    <dbReference type="NCBI Taxonomy" id="72124"/>
    <lineage>
        <taxon>Eukaryota</taxon>
        <taxon>Fungi</taxon>
        <taxon>Dikarya</taxon>
        <taxon>Basidiomycota</taxon>
        <taxon>Agaricomycotina</taxon>
        <taxon>Agaricomycetes</taxon>
        <taxon>Agaricomycetidae</taxon>
        <taxon>Boletales</taxon>
        <taxon>Coniophorineae</taxon>
        <taxon>Hygrophoropsidaceae</taxon>
        <taxon>Hygrophoropsis</taxon>
    </lineage>
</organism>
<accession>A0ACB7ZRB8</accession>
<dbReference type="Proteomes" id="UP000790377">
    <property type="component" value="Unassembled WGS sequence"/>
</dbReference>
<name>A0ACB7ZRB8_9AGAM</name>
<evidence type="ECO:0000313" key="1">
    <source>
        <dbReference type="EMBL" id="KAH7903303.1"/>
    </source>
</evidence>
<sequence length="127" mass="14459">MAGANYMGGKRNAAKARTKDKTGRIHKGHFGKQRPASVFSRRENPFQNSIKRSFESVLPEMGLAHAHSRSREFETDDRAETNLSRGTEPTYLPRTPNYLIGKHSKRSKALKTLDTMQRVWIAYTLPN</sequence>
<keyword evidence="2" id="KW-1185">Reference proteome</keyword>
<dbReference type="EMBL" id="MU269064">
    <property type="protein sequence ID" value="KAH7903303.1"/>
    <property type="molecule type" value="Genomic_DNA"/>
</dbReference>
<reference evidence="1" key="1">
    <citation type="journal article" date="2021" name="New Phytol.">
        <title>Evolutionary innovations through gain and loss of genes in the ectomycorrhizal Boletales.</title>
        <authorList>
            <person name="Wu G."/>
            <person name="Miyauchi S."/>
            <person name="Morin E."/>
            <person name="Kuo A."/>
            <person name="Drula E."/>
            <person name="Varga T."/>
            <person name="Kohler A."/>
            <person name="Feng B."/>
            <person name="Cao Y."/>
            <person name="Lipzen A."/>
            <person name="Daum C."/>
            <person name="Hundley H."/>
            <person name="Pangilinan J."/>
            <person name="Johnson J."/>
            <person name="Barry K."/>
            <person name="LaButti K."/>
            <person name="Ng V."/>
            <person name="Ahrendt S."/>
            <person name="Min B."/>
            <person name="Choi I.G."/>
            <person name="Park H."/>
            <person name="Plett J.M."/>
            <person name="Magnuson J."/>
            <person name="Spatafora J.W."/>
            <person name="Nagy L.G."/>
            <person name="Henrissat B."/>
            <person name="Grigoriev I.V."/>
            <person name="Yang Z.L."/>
            <person name="Xu J."/>
            <person name="Martin F.M."/>
        </authorList>
    </citation>
    <scope>NUCLEOTIDE SEQUENCE</scope>
    <source>
        <strain evidence="1">ATCC 28755</strain>
    </source>
</reference>
<protein>
    <submittedName>
        <fullName evidence="1">Uncharacterized protein</fullName>
    </submittedName>
</protein>
<comment type="caution">
    <text evidence="1">The sequence shown here is derived from an EMBL/GenBank/DDBJ whole genome shotgun (WGS) entry which is preliminary data.</text>
</comment>
<gene>
    <name evidence="1" type="ORF">BJ138DRAFT_1131424</name>
</gene>
<evidence type="ECO:0000313" key="2">
    <source>
        <dbReference type="Proteomes" id="UP000790377"/>
    </source>
</evidence>
<proteinExistence type="predicted"/>